<keyword evidence="3 8" id="KW-0349">Heme</keyword>
<evidence type="ECO:0000256" key="1">
    <source>
        <dbReference type="ARBA" id="ARBA00001971"/>
    </source>
</evidence>
<protein>
    <submittedName>
        <fullName evidence="9">Cytochrome</fullName>
    </submittedName>
</protein>
<name>A0A0Q2S0L5_MYCGO</name>
<reference evidence="9 10" key="1">
    <citation type="submission" date="2015-10" db="EMBL/GenBank/DDBJ databases">
        <title>Mycobacterium gordonae draft genome assembly.</title>
        <authorList>
            <person name="Ustinova V."/>
            <person name="Smirnova T."/>
            <person name="Blagodatskikh K."/>
            <person name="Varlamov D."/>
            <person name="Larionova E."/>
            <person name="Chernousova L."/>
        </authorList>
    </citation>
    <scope>NUCLEOTIDE SEQUENCE [LARGE SCALE GENOMIC DNA]</scope>
    <source>
        <strain evidence="9 10">CTRI 14-8773</strain>
    </source>
</reference>
<accession>A0A0Q2S0L5</accession>
<dbReference type="InterPro" id="IPR017972">
    <property type="entry name" value="Cyt_P450_CS"/>
</dbReference>
<dbReference type="PANTHER" id="PTHR46696">
    <property type="entry name" value="P450, PUTATIVE (EUROFUNG)-RELATED"/>
    <property type="match status" value="1"/>
</dbReference>
<dbReference type="GO" id="GO:0005506">
    <property type="term" value="F:iron ion binding"/>
    <property type="evidence" value="ECO:0007669"/>
    <property type="project" value="InterPro"/>
</dbReference>
<dbReference type="PRINTS" id="PR00359">
    <property type="entry name" value="BP450"/>
</dbReference>
<comment type="cofactor">
    <cofactor evidence="1">
        <name>heme</name>
        <dbReference type="ChEBI" id="CHEBI:30413"/>
    </cofactor>
</comment>
<evidence type="ECO:0000313" key="10">
    <source>
        <dbReference type="Proteomes" id="UP000051677"/>
    </source>
</evidence>
<dbReference type="GO" id="GO:0036199">
    <property type="term" value="F:cholest-4-en-3-one 26-monooxygenase activity"/>
    <property type="evidence" value="ECO:0007669"/>
    <property type="project" value="TreeGrafter"/>
</dbReference>
<evidence type="ECO:0000256" key="2">
    <source>
        <dbReference type="ARBA" id="ARBA00010617"/>
    </source>
</evidence>
<evidence type="ECO:0000256" key="8">
    <source>
        <dbReference type="RuleBase" id="RU000461"/>
    </source>
</evidence>
<dbReference type="PANTHER" id="PTHR46696:SF4">
    <property type="entry name" value="BIOTIN BIOSYNTHESIS CYTOCHROME P450"/>
    <property type="match status" value="1"/>
</dbReference>
<dbReference type="GO" id="GO:0006707">
    <property type="term" value="P:cholesterol catabolic process"/>
    <property type="evidence" value="ECO:0007669"/>
    <property type="project" value="TreeGrafter"/>
</dbReference>
<dbReference type="RefSeq" id="WP_055575896.1">
    <property type="nucleotide sequence ID" value="NZ_LKTM01000001.1"/>
</dbReference>
<comment type="caution">
    <text evidence="9">The sequence shown here is derived from an EMBL/GenBank/DDBJ whole genome shotgun (WGS) entry which is preliminary data.</text>
</comment>
<keyword evidence="5 8" id="KW-0560">Oxidoreductase</keyword>
<dbReference type="PRINTS" id="PR00385">
    <property type="entry name" value="P450"/>
</dbReference>
<evidence type="ECO:0000313" key="9">
    <source>
        <dbReference type="EMBL" id="KQH81139.1"/>
    </source>
</evidence>
<dbReference type="Gene3D" id="1.10.630.10">
    <property type="entry name" value="Cytochrome P450"/>
    <property type="match status" value="1"/>
</dbReference>
<dbReference type="Pfam" id="PF00067">
    <property type="entry name" value="p450"/>
    <property type="match status" value="1"/>
</dbReference>
<evidence type="ECO:0000256" key="7">
    <source>
        <dbReference type="ARBA" id="ARBA00023033"/>
    </source>
</evidence>
<dbReference type="CDD" id="cd11078">
    <property type="entry name" value="CYP130-like"/>
    <property type="match status" value="1"/>
</dbReference>
<organism evidence="9 10">
    <name type="scientific">Mycobacterium gordonae</name>
    <dbReference type="NCBI Taxonomy" id="1778"/>
    <lineage>
        <taxon>Bacteria</taxon>
        <taxon>Bacillati</taxon>
        <taxon>Actinomycetota</taxon>
        <taxon>Actinomycetes</taxon>
        <taxon>Mycobacteriales</taxon>
        <taxon>Mycobacteriaceae</taxon>
        <taxon>Mycobacterium</taxon>
    </lineage>
</organism>
<dbReference type="FunFam" id="1.10.630.10:FF:000018">
    <property type="entry name" value="Cytochrome P450 monooxygenase"/>
    <property type="match status" value="1"/>
</dbReference>
<dbReference type="SUPFAM" id="SSF48264">
    <property type="entry name" value="Cytochrome P450"/>
    <property type="match status" value="1"/>
</dbReference>
<evidence type="ECO:0000256" key="5">
    <source>
        <dbReference type="ARBA" id="ARBA00023002"/>
    </source>
</evidence>
<sequence>MTATTDLRWDPFDRALHADPYAVWKRMRDEAPVYHNEQHGFYALSRFDDVLSASLDTETFSSEHGITLDAITDEPWAPPRAMIMMDPPDHTCMRKMVNRTFFRTKVAELEERVRTLCRDYLDHFVGGGGFDYVRDFSMKLPVMVISSLLGFPERDHDNLREWSDAQLHRDEGTTQLSEEGQEANVKLLGYYADQIQRRRSAPTDDIVGNLMTSDLAQAGRETRRLDDGELLMFVAMINVAGNETVARLLGWAALTLARNPGERAKLVARPELIANGVEELLRYDAPSPVQGRFSKRDTVYHGTTIPAGSRVALLTGSAGRDERQYPNADAFDVERSGIRHVSFGHGSHFCLGAALARLEARVALEETLARFPTWHVDEEAVTYVHTNTVRGPASVPILL</sequence>
<dbReference type="InterPro" id="IPR001128">
    <property type="entry name" value="Cyt_P450"/>
</dbReference>
<dbReference type="InterPro" id="IPR036396">
    <property type="entry name" value="Cyt_P450_sf"/>
</dbReference>
<keyword evidence="6 8" id="KW-0408">Iron</keyword>
<dbReference type="PROSITE" id="PS00086">
    <property type="entry name" value="CYTOCHROME_P450"/>
    <property type="match status" value="1"/>
</dbReference>
<keyword evidence="4 8" id="KW-0479">Metal-binding</keyword>
<dbReference type="GO" id="GO:0008395">
    <property type="term" value="F:steroid hydroxylase activity"/>
    <property type="evidence" value="ECO:0007669"/>
    <property type="project" value="TreeGrafter"/>
</dbReference>
<proteinExistence type="inferred from homology"/>
<dbReference type="EMBL" id="LKTM01000001">
    <property type="protein sequence ID" value="KQH81139.1"/>
    <property type="molecule type" value="Genomic_DNA"/>
</dbReference>
<dbReference type="InterPro" id="IPR002397">
    <property type="entry name" value="Cyt_P450_B"/>
</dbReference>
<evidence type="ECO:0000256" key="4">
    <source>
        <dbReference type="ARBA" id="ARBA00022723"/>
    </source>
</evidence>
<dbReference type="GO" id="GO:0020037">
    <property type="term" value="F:heme binding"/>
    <property type="evidence" value="ECO:0007669"/>
    <property type="project" value="InterPro"/>
</dbReference>
<dbReference type="OrthoDB" id="502624at2"/>
<evidence type="ECO:0000256" key="6">
    <source>
        <dbReference type="ARBA" id="ARBA00023004"/>
    </source>
</evidence>
<gene>
    <name evidence="9" type="ORF">AO501_05910</name>
</gene>
<evidence type="ECO:0000256" key="3">
    <source>
        <dbReference type="ARBA" id="ARBA00022617"/>
    </source>
</evidence>
<dbReference type="Proteomes" id="UP000051677">
    <property type="component" value="Unassembled WGS sequence"/>
</dbReference>
<keyword evidence="7 8" id="KW-0503">Monooxygenase</keyword>
<dbReference type="AlphaFoldDB" id="A0A0Q2S0L5"/>
<comment type="similarity">
    <text evidence="2 8">Belongs to the cytochrome P450 family.</text>
</comment>